<reference evidence="10" key="1">
    <citation type="journal article" date="2019" name="Int. J. Syst. Evol. Microbiol.">
        <title>The Global Catalogue of Microorganisms (GCM) 10K type strain sequencing project: providing services to taxonomists for standard genome sequencing and annotation.</title>
        <authorList>
            <consortium name="The Broad Institute Genomics Platform"/>
            <consortium name="The Broad Institute Genome Sequencing Center for Infectious Disease"/>
            <person name="Wu L."/>
            <person name="Ma J."/>
        </authorList>
    </citation>
    <scope>NUCLEOTIDE SEQUENCE [LARGE SCALE GENOMIC DNA]</scope>
    <source>
        <strain evidence="10">JCM 18424</strain>
    </source>
</reference>
<evidence type="ECO:0000256" key="7">
    <source>
        <dbReference type="SAM" id="Phobius"/>
    </source>
</evidence>
<dbReference type="InterPro" id="IPR002937">
    <property type="entry name" value="Amino_oxidase"/>
</dbReference>
<feature type="transmembrane region" description="Helical" evidence="7">
    <location>
        <begin position="53"/>
        <end position="72"/>
    </location>
</feature>
<protein>
    <recommendedName>
        <fullName evidence="4">Tryptophan 2-monooxygenase</fullName>
        <ecNumber evidence="3">1.13.12.3</ecNumber>
    </recommendedName>
</protein>
<evidence type="ECO:0000259" key="8">
    <source>
        <dbReference type="Pfam" id="PF01593"/>
    </source>
</evidence>
<dbReference type="Gene3D" id="3.50.50.60">
    <property type="entry name" value="FAD/NAD(P)-binding domain"/>
    <property type="match status" value="1"/>
</dbReference>
<gene>
    <name evidence="9" type="ORF">GCM10023338_12480</name>
</gene>
<feature type="domain" description="Amine oxidase" evidence="8">
    <location>
        <begin position="63"/>
        <end position="516"/>
    </location>
</feature>
<dbReference type="InterPro" id="IPR036188">
    <property type="entry name" value="FAD/NAD-bd_sf"/>
</dbReference>
<comment type="caution">
    <text evidence="9">The sequence shown here is derived from an EMBL/GenBank/DDBJ whole genome shotgun (WGS) entry which is preliminary data.</text>
</comment>
<evidence type="ECO:0000256" key="4">
    <source>
        <dbReference type="ARBA" id="ARBA00017871"/>
    </source>
</evidence>
<evidence type="ECO:0000256" key="5">
    <source>
        <dbReference type="ARBA" id="ARBA00023070"/>
    </source>
</evidence>
<name>A0ABP9MU43_9GAMM</name>
<evidence type="ECO:0000256" key="2">
    <source>
        <dbReference type="ARBA" id="ARBA00005833"/>
    </source>
</evidence>
<dbReference type="Proteomes" id="UP001500631">
    <property type="component" value="Unassembled WGS sequence"/>
</dbReference>
<comment type="pathway">
    <text evidence="1">Plant hormone metabolism; auxin biosynthesis.</text>
</comment>
<keyword evidence="7" id="KW-1133">Transmembrane helix</keyword>
<evidence type="ECO:0000313" key="10">
    <source>
        <dbReference type="Proteomes" id="UP001500631"/>
    </source>
</evidence>
<keyword evidence="7" id="KW-0472">Membrane</keyword>
<proteinExistence type="inferred from homology"/>
<comment type="similarity">
    <text evidence="2">Belongs to the tryptophan 2-monooxygenase family.</text>
</comment>
<dbReference type="EMBL" id="BAABKE010000004">
    <property type="protein sequence ID" value="GAA5099222.1"/>
    <property type="molecule type" value="Genomic_DNA"/>
</dbReference>
<dbReference type="Gene3D" id="1.20.1440.240">
    <property type="match status" value="1"/>
</dbReference>
<dbReference type="SUPFAM" id="SSF51905">
    <property type="entry name" value="FAD/NAD(P)-binding domain"/>
    <property type="match status" value="1"/>
</dbReference>
<dbReference type="RefSeq" id="WP_345667524.1">
    <property type="nucleotide sequence ID" value="NZ_BAABKE010000004.1"/>
</dbReference>
<keyword evidence="10" id="KW-1185">Reference proteome</keyword>
<evidence type="ECO:0000256" key="3">
    <source>
        <dbReference type="ARBA" id="ARBA00012535"/>
    </source>
</evidence>
<accession>A0ABP9MU43</accession>
<dbReference type="SUPFAM" id="SSF54373">
    <property type="entry name" value="FAD-linked reductases, C-terminal domain"/>
    <property type="match status" value="1"/>
</dbReference>
<keyword evidence="7" id="KW-0812">Transmembrane</keyword>
<comment type="catalytic activity">
    <reaction evidence="6">
        <text>L-tryptophan + O2 = indole-3-acetamide + CO2 + H2O</text>
        <dbReference type="Rhea" id="RHEA:16165"/>
        <dbReference type="ChEBI" id="CHEBI:15377"/>
        <dbReference type="ChEBI" id="CHEBI:15379"/>
        <dbReference type="ChEBI" id="CHEBI:16031"/>
        <dbReference type="ChEBI" id="CHEBI:16526"/>
        <dbReference type="ChEBI" id="CHEBI:57912"/>
        <dbReference type="EC" id="1.13.12.3"/>
    </reaction>
</comment>
<feature type="transmembrane region" description="Helical" evidence="7">
    <location>
        <begin position="12"/>
        <end position="33"/>
    </location>
</feature>
<keyword evidence="5" id="KW-0073">Auxin biosynthesis</keyword>
<dbReference type="PANTHER" id="PTHR10742:SF342">
    <property type="entry name" value="AMINE OXIDASE"/>
    <property type="match status" value="1"/>
</dbReference>
<evidence type="ECO:0000313" key="9">
    <source>
        <dbReference type="EMBL" id="GAA5099222.1"/>
    </source>
</evidence>
<evidence type="ECO:0000256" key="1">
    <source>
        <dbReference type="ARBA" id="ARBA00004814"/>
    </source>
</evidence>
<dbReference type="Gene3D" id="3.90.660.10">
    <property type="match status" value="1"/>
</dbReference>
<dbReference type="PANTHER" id="PTHR10742">
    <property type="entry name" value="FLAVIN MONOAMINE OXIDASE"/>
    <property type="match status" value="1"/>
</dbReference>
<dbReference type="Pfam" id="PF01593">
    <property type="entry name" value="Amino_oxidase"/>
    <property type="match status" value="1"/>
</dbReference>
<dbReference type="InterPro" id="IPR050281">
    <property type="entry name" value="Flavin_monoamine_oxidase"/>
</dbReference>
<sequence length="527" mass="58963">MANEAKDMKRRDLLKMIGATAGGFALYNSMMAFGMLNKSDFNGAPNLTNAPKGSTVLILGAGLAGLVAAYELKKAGYKVKILDFNDRVGGRAWSLRGGDEYTELGGYTQKCEFAEGQYLNPGPWRIPYHHQGYLHYAREFGVQMQPFQQVNQNAYLHNSNAFGGKPQRYREIFSDFRGHTNELLAKSINQNNLDDSITKENKEMLLEALKEWGALDKNYRYTGETGSHYRGWATPAGATHDAIPSTPLNFDDVLSSNLWSALNMHFNIEYASTMFQPVGGMDQLPKAIAKDLMSDIQLSSKVIEINQDDKGVKVTYVDMADGDKEKVETAEWCVCTIPFSVLAQIKNNLSRKVKDGIAAVHYATSFKAGVQFKRRFWEEDEQIYGGITFTDLDIGQISYPSDQYFSKGPGVVLAAYQFGINSFDFSARTPENRLAKVMDDFVKIHPQAKEEFDNGISVAWHRNPGTLGCYGLWTDTTREKHFKDVSTMDNRVVLAGEHVSYIPAWQEGAILSSLEAIRQLNDRASKK</sequence>
<organism evidence="9 10">
    <name type="scientific">Wohlfahrtiimonas larvae</name>
    <dbReference type="NCBI Taxonomy" id="1157986"/>
    <lineage>
        <taxon>Bacteria</taxon>
        <taxon>Pseudomonadati</taxon>
        <taxon>Pseudomonadota</taxon>
        <taxon>Gammaproteobacteria</taxon>
        <taxon>Cardiobacteriales</taxon>
        <taxon>Ignatzschineriaceae</taxon>
        <taxon>Wohlfahrtiimonas</taxon>
    </lineage>
</organism>
<evidence type="ECO:0000256" key="6">
    <source>
        <dbReference type="ARBA" id="ARBA00047321"/>
    </source>
</evidence>
<dbReference type="EC" id="1.13.12.3" evidence="3"/>